<accession>A0AC34FFE8</accession>
<organism evidence="1 2">
    <name type="scientific">Panagrolaimus sp. ES5</name>
    <dbReference type="NCBI Taxonomy" id="591445"/>
    <lineage>
        <taxon>Eukaryota</taxon>
        <taxon>Metazoa</taxon>
        <taxon>Ecdysozoa</taxon>
        <taxon>Nematoda</taxon>
        <taxon>Chromadorea</taxon>
        <taxon>Rhabditida</taxon>
        <taxon>Tylenchina</taxon>
        <taxon>Panagrolaimomorpha</taxon>
        <taxon>Panagrolaimoidea</taxon>
        <taxon>Panagrolaimidae</taxon>
        <taxon>Panagrolaimus</taxon>
    </lineage>
</organism>
<dbReference type="WBParaSite" id="ES5_v2.g15970.t1">
    <property type="protein sequence ID" value="ES5_v2.g15970.t1"/>
    <property type="gene ID" value="ES5_v2.g15970"/>
</dbReference>
<proteinExistence type="predicted"/>
<name>A0AC34FFE8_9BILA</name>
<dbReference type="Proteomes" id="UP000887579">
    <property type="component" value="Unplaced"/>
</dbReference>
<reference evidence="2" key="1">
    <citation type="submission" date="2022-11" db="UniProtKB">
        <authorList>
            <consortium name="WormBaseParasite"/>
        </authorList>
    </citation>
    <scope>IDENTIFICATION</scope>
</reference>
<protein>
    <submittedName>
        <fullName evidence="2">NADH dehydrogenase subunit 6</fullName>
    </submittedName>
</protein>
<evidence type="ECO:0000313" key="2">
    <source>
        <dbReference type="WBParaSite" id="ES5_v2.g15970.t1"/>
    </source>
</evidence>
<sequence>MAFPYQFAACAGLKVLIILLTIAVLILLDPRYVTAYISINYEIVLIYIIASLTLLYCIVSIITYFLLYRANGEEMSLTNCSLTEIVFSGAGMIGWMIVCGIGGNIAQRTILETGQFFGWIGACAGVNVALFIGVLAVFALNIVNDKILNNNHRKYQSPNNRINSGCHKKSFLSKDRYNNFKVGMERFVQRVYIRKNLLKKQWLPQKKILKSFLSKDRYNDFKVGMERFVQRDYIREKFAKICLKV</sequence>
<evidence type="ECO:0000313" key="1">
    <source>
        <dbReference type="Proteomes" id="UP000887579"/>
    </source>
</evidence>